<accession>A0A0E0M8G1</accession>
<dbReference type="EnsemblPlants" id="OPUNC10G10810.1">
    <property type="protein sequence ID" value="OPUNC10G10810.1"/>
    <property type="gene ID" value="OPUNC10G10810"/>
</dbReference>
<reference evidence="2" key="2">
    <citation type="submission" date="2018-05" db="EMBL/GenBank/DDBJ databases">
        <title>OpunRS2 (Oryza punctata Reference Sequence Version 2).</title>
        <authorList>
            <person name="Zhang J."/>
            <person name="Kudrna D."/>
            <person name="Lee S."/>
            <person name="Talag J."/>
            <person name="Welchert J."/>
            <person name="Wing R.A."/>
        </authorList>
    </citation>
    <scope>NUCLEOTIDE SEQUENCE [LARGE SCALE GENOMIC DNA]</scope>
</reference>
<evidence type="ECO:0000313" key="3">
    <source>
        <dbReference type="Proteomes" id="UP000026962"/>
    </source>
</evidence>
<evidence type="ECO:0000313" key="2">
    <source>
        <dbReference type="EnsemblPlants" id="OPUNC10G10810.1"/>
    </source>
</evidence>
<dbReference type="Gramene" id="OPUNC10G10810.1">
    <property type="protein sequence ID" value="OPUNC10G10810.1"/>
    <property type="gene ID" value="OPUNC10G10810"/>
</dbReference>
<dbReference type="AlphaFoldDB" id="A0A0E0M8G1"/>
<dbReference type="Proteomes" id="UP000026962">
    <property type="component" value="Chromosome 10"/>
</dbReference>
<dbReference type="HOGENOM" id="CLU_1930923_0_0_1"/>
<protein>
    <recommendedName>
        <fullName evidence="1">PIR2-like helical domain-containing protein</fullName>
    </recommendedName>
</protein>
<sequence>MALASSSLRDLRIYEPCCVGGYPSPEEESTCTSHLLRKIEAFYPKALRHHHTAGGGGLCLGLLGQVSNIVVNILSLTRSSATSTDDHKASTTQELARRSLDSMKAFLTRLFPDLREWQAMRYLFVTGTDQR</sequence>
<dbReference type="PANTHER" id="PTHR33120">
    <property type="entry name" value="EXPRESSED PROTEIN-RELATED"/>
    <property type="match status" value="1"/>
</dbReference>
<dbReference type="Pfam" id="PF20235">
    <property type="entry name" value="PIR2-like_helical"/>
    <property type="match status" value="1"/>
</dbReference>
<name>A0A0E0M8G1_ORYPU</name>
<dbReference type="OMA" id="RIYEPCC"/>
<dbReference type="PANTHER" id="PTHR33120:SF47">
    <property type="entry name" value="OS05G0571400 PROTEIN"/>
    <property type="match status" value="1"/>
</dbReference>
<evidence type="ECO:0000259" key="1">
    <source>
        <dbReference type="Pfam" id="PF20235"/>
    </source>
</evidence>
<dbReference type="InterPro" id="IPR046527">
    <property type="entry name" value="PIR2-like_helical"/>
</dbReference>
<organism evidence="2">
    <name type="scientific">Oryza punctata</name>
    <name type="common">Red rice</name>
    <dbReference type="NCBI Taxonomy" id="4537"/>
    <lineage>
        <taxon>Eukaryota</taxon>
        <taxon>Viridiplantae</taxon>
        <taxon>Streptophyta</taxon>
        <taxon>Embryophyta</taxon>
        <taxon>Tracheophyta</taxon>
        <taxon>Spermatophyta</taxon>
        <taxon>Magnoliopsida</taxon>
        <taxon>Liliopsida</taxon>
        <taxon>Poales</taxon>
        <taxon>Poaceae</taxon>
        <taxon>BOP clade</taxon>
        <taxon>Oryzoideae</taxon>
        <taxon>Oryzeae</taxon>
        <taxon>Oryzinae</taxon>
        <taxon>Oryza</taxon>
    </lineage>
</organism>
<keyword evidence="3" id="KW-1185">Reference proteome</keyword>
<proteinExistence type="predicted"/>
<feature type="domain" description="PIR2-like helical" evidence="1">
    <location>
        <begin position="38"/>
        <end position="129"/>
    </location>
</feature>
<reference evidence="2" key="1">
    <citation type="submission" date="2015-04" db="UniProtKB">
        <authorList>
            <consortium name="EnsemblPlants"/>
        </authorList>
    </citation>
    <scope>IDENTIFICATION</scope>
</reference>